<keyword evidence="6 13" id="KW-0808">Transferase</keyword>
<sequence>MRIRVPATSANIGPGFDSCGVAVSCYLYVEVLNSSTRWQVDHSYGLSVPSDQDNLIVQTALKIAPKLLPQHIKVTSDIPLTRGLGSSSSAIVAGIELANRLGQLNLSESAKVKLATQIEGHPDNVAPAICGDFVVASYQGEKVDYVKHYFPDCELIAFIPSKELATSKSRDVLPHELTYQQAVAASSVANVMVAALVKGDLVTAGQLMEQDQFHEKFRGPLVPHLAKIRQISHEQGGYGCYLSGAGPTVIILAPEHKTDKIVPLLRELDNKAAVEIFHIDREGVQVF</sequence>
<proteinExistence type="inferred from homology"/>
<dbReference type="GO" id="GO:0005737">
    <property type="term" value="C:cytoplasm"/>
    <property type="evidence" value="ECO:0007669"/>
    <property type="project" value="UniProtKB-SubCell"/>
</dbReference>
<evidence type="ECO:0000259" key="14">
    <source>
        <dbReference type="Pfam" id="PF00288"/>
    </source>
</evidence>
<dbReference type="Pfam" id="PF00288">
    <property type="entry name" value="GHMP_kinases_N"/>
    <property type="match status" value="1"/>
</dbReference>
<evidence type="ECO:0000256" key="3">
    <source>
        <dbReference type="ARBA" id="ARBA00012078"/>
    </source>
</evidence>
<dbReference type="PROSITE" id="PS00627">
    <property type="entry name" value="GHMP_KINASES_ATP"/>
    <property type="match status" value="1"/>
</dbReference>
<dbReference type="InterPro" id="IPR006203">
    <property type="entry name" value="GHMP_knse_ATP-bd_CS"/>
</dbReference>
<keyword evidence="7 13" id="KW-0791">Threonine biosynthesis</keyword>
<evidence type="ECO:0000256" key="5">
    <source>
        <dbReference type="ARBA" id="ARBA00022605"/>
    </source>
</evidence>
<evidence type="ECO:0000313" key="16">
    <source>
        <dbReference type="EMBL" id="BCA85386.1"/>
    </source>
</evidence>
<feature type="binding site" evidence="13">
    <location>
        <begin position="79"/>
        <end position="89"/>
    </location>
    <ligand>
        <name>ATP</name>
        <dbReference type="ChEBI" id="CHEBI:30616"/>
    </ligand>
</feature>
<dbReference type="UniPathway" id="UPA00050">
    <property type="reaction ID" value="UER00064"/>
</dbReference>
<dbReference type="GO" id="GO:0004413">
    <property type="term" value="F:homoserine kinase activity"/>
    <property type="evidence" value="ECO:0007669"/>
    <property type="project" value="UniProtKB-UniRule"/>
</dbReference>
<dbReference type="NCBIfam" id="TIGR00191">
    <property type="entry name" value="thrB"/>
    <property type="match status" value="1"/>
</dbReference>
<keyword evidence="13" id="KW-0963">Cytoplasm</keyword>
<comment type="catalytic activity">
    <reaction evidence="11 13">
        <text>L-homoserine + ATP = O-phospho-L-homoserine + ADP + H(+)</text>
        <dbReference type="Rhea" id="RHEA:13985"/>
        <dbReference type="ChEBI" id="CHEBI:15378"/>
        <dbReference type="ChEBI" id="CHEBI:30616"/>
        <dbReference type="ChEBI" id="CHEBI:57476"/>
        <dbReference type="ChEBI" id="CHEBI:57590"/>
        <dbReference type="ChEBI" id="CHEBI:456216"/>
        <dbReference type="EC" id="2.7.1.39"/>
    </reaction>
</comment>
<dbReference type="EC" id="2.7.1.39" evidence="3 13"/>
<gene>
    <name evidence="13 16" type="primary">thrB</name>
    <name evidence="16" type="ORF">EsVE80_09090</name>
</gene>
<evidence type="ECO:0000256" key="6">
    <source>
        <dbReference type="ARBA" id="ARBA00022679"/>
    </source>
</evidence>
<evidence type="ECO:0000256" key="8">
    <source>
        <dbReference type="ARBA" id="ARBA00022741"/>
    </source>
</evidence>
<dbReference type="KEGG" id="esg:EsVE80_09090"/>
<dbReference type="SUPFAM" id="SSF54211">
    <property type="entry name" value="Ribosomal protein S5 domain 2-like"/>
    <property type="match status" value="1"/>
</dbReference>
<dbReference type="InterPro" id="IPR036554">
    <property type="entry name" value="GHMP_kinase_C_sf"/>
</dbReference>
<dbReference type="PANTHER" id="PTHR20861">
    <property type="entry name" value="HOMOSERINE/4-DIPHOSPHOCYTIDYL-2-C-METHYL-D-ERYTHRITOL KINASE"/>
    <property type="match status" value="1"/>
</dbReference>
<dbReference type="PRINTS" id="PR00958">
    <property type="entry name" value="HOMSERKINASE"/>
</dbReference>
<evidence type="ECO:0000259" key="15">
    <source>
        <dbReference type="Pfam" id="PF08544"/>
    </source>
</evidence>
<evidence type="ECO:0000256" key="2">
    <source>
        <dbReference type="ARBA" id="ARBA00007370"/>
    </source>
</evidence>
<dbReference type="Proteomes" id="UP000502998">
    <property type="component" value="Chromosome"/>
</dbReference>
<evidence type="ECO:0000313" key="17">
    <source>
        <dbReference type="Proteomes" id="UP000502998"/>
    </source>
</evidence>
<dbReference type="HAMAP" id="MF_00384">
    <property type="entry name" value="Homoser_kinase"/>
    <property type="match status" value="1"/>
</dbReference>
<reference evidence="16 17" key="1">
    <citation type="submission" date="2020-02" db="EMBL/GenBank/DDBJ databases">
        <title>Characterization of vanA genotype vancomycin-resistant Enterococcus saigonensis VE80.</title>
        <authorList>
            <person name="Harada T."/>
            <person name="Motooka D."/>
            <person name="Nakamura S."/>
            <person name="Yamamoto Y."/>
            <person name="Kawahara R."/>
            <person name="Kawatsu K."/>
        </authorList>
    </citation>
    <scope>NUCLEOTIDE SEQUENCE [LARGE SCALE GENOMIC DNA]</scope>
    <source>
        <strain evidence="16 17">VE80</strain>
    </source>
</reference>
<evidence type="ECO:0000256" key="12">
    <source>
        <dbReference type="ARBA" id="ARBA00049954"/>
    </source>
</evidence>
<dbReference type="InterPro" id="IPR014721">
    <property type="entry name" value="Ribsml_uS5_D2-typ_fold_subgr"/>
</dbReference>
<keyword evidence="9 13" id="KW-0418">Kinase</keyword>
<keyword evidence="17" id="KW-1185">Reference proteome</keyword>
<name>A0A679IJH8_9ENTE</name>
<evidence type="ECO:0000256" key="13">
    <source>
        <dbReference type="HAMAP-Rule" id="MF_00384"/>
    </source>
</evidence>
<accession>A0A679IJH8</accession>
<protein>
    <recommendedName>
        <fullName evidence="4 13">Homoserine kinase</fullName>
        <shortName evidence="13">HK</shortName>
        <shortName evidence="13">HSK</shortName>
        <ecNumber evidence="3 13">2.7.1.39</ecNumber>
    </recommendedName>
</protein>
<dbReference type="InterPro" id="IPR006204">
    <property type="entry name" value="GHMP_kinase_N_dom"/>
</dbReference>
<dbReference type="SUPFAM" id="SSF55060">
    <property type="entry name" value="GHMP Kinase, C-terminal domain"/>
    <property type="match status" value="1"/>
</dbReference>
<dbReference type="InterPro" id="IPR020568">
    <property type="entry name" value="Ribosomal_Su5_D2-typ_SF"/>
</dbReference>
<dbReference type="PIRSF" id="PIRSF000676">
    <property type="entry name" value="Homoser_kin"/>
    <property type="match status" value="1"/>
</dbReference>
<dbReference type="RefSeq" id="WP_173102672.1">
    <property type="nucleotide sequence ID" value="NZ_AP022822.1"/>
</dbReference>
<comment type="pathway">
    <text evidence="1 13">Amino-acid biosynthesis; L-threonine biosynthesis; L-threonine from L-aspartate: step 4/5.</text>
</comment>
<keyword evidence="5 13" id="KW-0028">Amino-acid biosynthesis</keyword>
<evidence type="ECO:0000256" key="11">
    <source>
        <dbReference type="ARBA" id="ARBA00049375"/>
    </source>
</evidence>
<evidence type="ECO:0000256" key="10">
    <source>
        <dbReference type="ARBA" id="ARBA00022840"/>
    </source>
</evidence>
<evidence type="ECO:0000256" key="4">
    <source>
        <dbReference type="ARBA" id="ARBA00017858"/>
    </source>
</evidence>
<dbReference type="InterPro" id="IPR013750">
    <property type="entry name" value="GHMP_kinase_C_dom"/>
</dbReference>
<dbReference type="Gene3D" id="3.30.70.890">
    <property type="entry name" value="GHMP kinase, C-terminal domain"/>
    <property type="match status" value="1"/>
</dbReference>
<dbReference type="GO" id="GO:0005524">
    <property type="term" value="F:ATP binding"/>
    <property type="evidence" value="ECO:0007669"/>
    <property type="project" value="UniProtKB-UniRule"/>
</dbReference>
<evidence type="ECO:0000256" key="7">
    <source>
        <dbReference type="ARBA" id="ARBA00022697"/>
    </source>
</evidence>
<dbReference type="AlphaFoldDB" id="A0A679IJH8"/>
<comment type="similarity">
    <text evidence="2 13">Belongs to the GHMP kinase family. Homoserine kinase subfamily.</text>
</comment>
<keyword evidence="8 13" id="KW-0547">Nucleotide-binding</keyword>
<dbReference type="GO" id="GO:0009088">
    <property type="term" value="P:threonine biosynthetic process"/>
    <property type="evidence" value="ECO:0007669"/>
    <property type="project" value="UniProtKB-UniRule"/>
</dbReference>
<dbReference type="EMBL" id="AP022822">
    <property type="protein sequence ID" value="BCA85386.1"/>
    <property type="molecule type" value="Genomic_DNA"/>
</dbReference>
<feature type="domain" description="GHMP kinase N-terminal" evidence="14">
    <location>
        <begin position="54"/>
        <end position="131"/>
    </location>
</feature>
<feature type="domain" description="GHMP kinase C-terminal" evidence="15">
    <location>
        <begin position="192"/>
        <end position="258"/>
    </location>
</feature>
<organism evidence="16 17">
    <name type="scientific">Enterococcus saigonensis</name>
    <dbReference type="NCBI Taxonomy" id="1805431"/>
    <lineage>
        <taxon>Bacteria</taxon>
        <taxon>Bacillati</taxon>
        <taxon>Bacillota</taxon>
        <taxon>Bacilli</taxon>
        <taxon>Lactobacillales</taxon>
        <taxon>Enterococcaceae</taxon>
        <taxon>Enterococcus</taxon>
    </lineage>
</organism>
<comment type="subcellular location">
    <subcellularLocation>
        <location evidence="13">Cytoplasm</location>
    </subcellularLocation>
</comment>
<keyword evidence="10 13" id="KW-0067">ATP-binding</keyword>
<evidence type="ECO:0000256" key="1">
    <source>
        <dbReference type="ARBA" id="ARBA00005015"/>
    </source>
</evidence>
<comment type="function">
    <text evidence="12 13">Catalyzes the ATP-dependent phosphorylation of L-homoserine to L-homoserine phosphate.</text>
</comment>
<dbReference type="Gene3D" id="3.30.230.10">
    <property type="match status" value="1"/>
</dbReference>
<dbReference type="Pfam" id="PF08544">
    <property type="entry name" value="GHMP_kinases_C"/>
    <property type="match status" value="1"/>
</dbReference>
<evidence type="ECO:0000256" key="9">
    <source>
        <dbReference type="ARBA" id="ARBA00022777"/>
    </source>
</evidence>
<dbReference type="PANTHER" id="PTHR20861:SF1">
    <property type="entry name" value="HOMOSERINE KINASE"/>
    <property type="match status" value="1"/>
</dbReference>
<dbReference type="InterPro" id="IPR000870">
    <property type="entry name" value="Homoserine_kinase"/>
</dbReference>